<proteinExistence type="predicted"/>
<evidence type="ECO:0000313" key="3">
    <source>
        <dbReference type="EMBL" id="SIO68649.1"/>
    </source>
</evidence>
<dbReference type="RefSeq" id="WP_083640850.1">
    <property type="nucleotide sequence ID" value="NZ_FSRU01000003.1"/>
</dbReference>
<sequence>MSVNQVNPLHEHEHRHAVRARRETRAERRADTQPSLLDRLTDHRLQQPHEFDSGLASPRAMLRDAILRDLNWLLNSANLDTTNDLDAYPHVQHSVVNFGVGTLVGASASGVEWTQIECAVREAIVRFEPRILADSLEVRCSASENGQHAHALSLEISGQLRSNPSAPALRVRAALDLDSGQIALRSQGVA</sequence>
<protein>
    <submittedName>
        <fullName evidence="3">Type VI secretion system protein ImpF</fullName>
    </submittedName>
</protein>
<evidence type="ECO:0000259" key="2">
    <source>
        <dbReference type="Pfam" id="PF04965"/>
    </source>
</evidence>
<accession>A0A1N6LIJ8</accession>
<evidence type="ECO:0000256" key="1">
    <source>
        <dbReference type="SAM" id="MobiDB-lite"/>
    </source>
</evidence>
<feature type="region of interest" description="Disordered" evidence="1">
    <location>
        <begin position="1"/>
        <end position="36"/>
    </location>
</feature>
<dbReference type="PANTHER" id="PTHR38595:SF1">
    <property type="entry name" value="TYPE VI SECRETION SYSTEM COMPONENT TSSE1"/>
    <property type="match status" value="1"/>
</dbReference>
<dbReference type="Pfam" id="PF04965">
    <property type="entry name" value="GPW_gp25"/>
    <property type="match status" value="1"/>
</dbReference>
<dbReference type="InterPro" id="IPR053176">
    <property type="entry name" value="T6SS_TssE1-like"/>
</dbReference>
<dbReference type="Proteomes" id="UP000185151">
    <property type="component" value="Unassembled WGS sequence"/>
</dbReference>
<dbReference type="NCBIfam" id="TIGR03357">
    <property type="entry name" value="VI_zyme"/>
    <property type="match status" value="1"/>
</dbReference>
<feature type="domain" description="IraD/Gp25-like" evidence="2">
    <location>
        <begin position="62"/>
        <end position="164"/>
    </location>
</feature>
<organism evidence="3 4">
    <name type="scientific">Paraburkholderia phenazinium</name>
    <dbReference type="NCBI Taxonomy" id="60549"/>
    <lineage>
        <taxon>Bacteria</taxon>
        <taxon>Pseudomonadati</taxon>
        <taxon>Pseudomonadota</taxon>
        <taxon>Betaproteobacteria</taxon>
        <taxon>Burkholderiales</taxon>
        <taxon>Burkholderiaceae</taxon>
        <taxon>Paraburkholderia</taxon>
    </lineage>
</organism>
<dbReference type="OrthoDB" id="119583at2"/>
<gene>
    <name evidence="3" type="ORF">SAMN05444165_7616</name>
</gene>
<dbReference type="EMBL" id="FSRU01000003">
    <property type="protein sequence ID" value="SIO68649.1"/>
    <property type="molecule type" value="Genomic_DNA"/>
</dbReference>
<name>A0A1N6LIJ8_9BURK</name>
<feature type="compositionally biased region" description="Basic and acidic residues" evidence="1">
    <location>
        <begin position="9"/>
        <end position="31"/>
    </location>
</feature>
<dbReference type="InterPro" id="IPR007048">
    <property type="entry name" value="IraD/Gp25-like"/>
</dbReference>
<reference evidence="3 4" key="1">
    <citation type="submission" date="2016-11" db="EMBL/GenBank/DDBJ databases">
        <authorList>
            <person name="Jaros S."/>
            <person name="Januszkiewicz K."/>
            <person name="Wedrychowicz H."/>
        </authorList>
    </citation>
    <scope>NUCLEOTIDE SEQUENCE [LARGE SCALE GENOMIC DNA]</scope>
    <source>
        <strain evidence="3 4">GAS95</strain>
    </source>
</reference>
<dbReference type="PANTHER" id="PTHR38595">
    <property type="entry name" value="CYTOPLASMIC PROTEIN-RELATED"/>
    <property type="match status" value="1"/>
</dbReference>
<dbReference type="InterPro" id="IPR017737">
    <property type="entry name" value="TssE1-like"/>
</dbReference>
<evidence type="ECO:0000313" key="4">
    <source>
        <dbReference type="Proteomes" id="UP000185151"/>
    </source>
</evidence>
<dbReference type="SUPFAM" id="SSF160719">
    <property type="entry name" value="gpW/gp25-like"/>
    <property type="match status" value="1"/>
</dbReference>
<dbReference type="AlphaFoldDB" id="A0A1N6LIJ8"/>
<keyword evidence="4" id="KW-1185">Reference proteome</keyword>